<feature type="transmembrane region" description="Helical" evidence="8">
    <location>
        <begin position="54"/>
        <end position="75"/>
    </location>
</feature>
<evidence type="ECO:0000256" key="8">
    <source>
        <dbReference type="SAM" id="Phobius"/>
    </source>
</evidence>
<feature type="transmembrane region" description="Helical" evidence="8">
    <location>
        <begin position="150"/>
        <end position="170"/>
    </location>
</feature>
<dbReference type="HOGENOM" id="CLU_056175_1_0_9"/>
<evidence type="ECO:0000313" key="10">
    <source>
        <dbReference type="Proteomes" id="UP000016658"/>
    </source>
</evidence>
<dbReference type="InterPro" id="IPR004776">
    <property type="entry name" value="Mem_transp_PIN-like"/>
</dbReference>
<feature type="transmembrane region" description="Helical" evidence="8">
    <location>
        <begin position="110"/>
        <end position="130"/>
    </location>
</feature>
<dbReference type="Gene3D" id="1.20.1530.20">
    <property type="match status" value="1"/>
</dbReference>
<dbReference type="GO" id="GO:0005886">
    <property type="term" value="C:plasma membrane"/>
    <property type="evidence" value="ECO:0007669"/>
    <property type="project" value="UniProtKB-SubCell"/>
</dbReference>
<dbReference type="Pfam" id="PF03547">
    <property type="entry name" value="Mem_trans"/>
    <property type="match status" value="1"/>
</dbReference>
<evidence type="ECO:0000256" key="6">
    <source>
        <dbReference type="ARBA" id="ARBA00022989"/>
    </source>
</evidence>
<feature type="transmembrane region" description="Helical" evidence="8">
    <location>
        <begin position="24"/>
        <end position="42"/>
    </location>
</feature>
<protein>
    <submittedName>
        <fullName evidence="9">Transporter, auxin efflux carrier family protein</fullName>
    </submittedName>
</protein>
<dbReference type="GO" id="GO:0055085">
    <property type="term" value="P:transmembrane transport"/>
    <property type="evidence" value="ECO:0007669"/>
    <property type="project" value="InterPro"/>
</dbReference>
<evidence type="ECO:0000256" key="2">
    <source>
        <dbReference type="ARBA" id="ARBA00010145"/>
    </source>
</evidence>
<keyword evidence="3" id="KW-0813">Transport</keyword>
<dbReference type="PANTHER" id="PTHR36838">
    <property type="entry name" value="AUXIN EFFLUX CARRIER FAMILY PROTEIN"/>
    <property type="match status" value="1"/>
</dbReference>
<evidence type="ECO:0000256" key="3">
    <source>
        <dbReference type="ARBA" id="ARBA00022448"/>
    </source>
</evidence>
<dbReference type="InterPro" id="IPR038770">
    <property type="entry name" value="Na+/solute_symporter_sf"/>
</dbReference>
<evidence type="ECO:0000256" key="4">
    <source>
        <dbReference type="ARBA" id="ARBA00022475"/>
    </source>
</evidence>
<proteinExistence type="inferred from homology"/>
<dbReference type="AlphaFoldDB" id="U2PMX9"/>
<gene>
    <name evidence="9" type="ORF">HMPREF0367_00961</name>
</gene>
<keyword evidence="6 8" id="KW-1133">Transmembrane helix</keyword>
<reference evidence="9 10" key="1">
    <citation type="submission" date="2013-06" db="EMBL/GenBank/DDBJ databases">
        <authorList>
            <person name="Weinstock G."/>
            <person name="Sodergren E."/>
            <person name="Lobos E.A."/>
            <person name="Fulton L."/>
            <person name="Fulton R."/>
            <person name="Courtney L."/>
            <person name="Fronick C."/>
            <person name="O'Laughlin M."/>
            <person name="Godfrey J."/>
            <person name="Wilson R.M."/>
            <person name="Miner T."/>
            <person name="Farmer C."/>
            <person name="Delehaunty K."/>
            <person name="Cordes M."/>
            <person name="Minx P."/>
            <person name="Tomlinson C."/>
            <person name="Chen J."/>
            <person name="Wollam A."/>
            <person name="Pepin K.H."/>
            <person name="Bhonagiri V."/>
            <person name="Zhang X."/>
            <person name="Warren W."/>
            <person name="Mitreva M."/>
            <person name="Mardis E.R."/>
            <person name="Wilson R.K."/>
        </authorList>
    </citation>
    <scope>NUCLEOTIDE SEQUENCE [LARGE SCALE GENOMIC DNA]</scope>
    <source>
        <strain evidence="9 10">ATCC 27803</strain>
    </source>
</reference>
<comment type="similarity">
    <text evidence="2">Belongs to the auxin efflux carrier (TC 2.A.69) family.</text>
</comment>
<comment type="caution">
    <text evidence="9">The sequence shown here is derived from an EMBL/GenBank/DDBJ whole genome shotgun (WGS) entry which is preliminary data.</text>
</comment>
<feature type="transmembrane region" description="Helical" evidence="8">
    <location>
        <begin position="208"/>
        <end position="226"/>
    </location>
</feature>
<sequence>MFLMIVVGYVLVRSKAVEKNLGTFLAKVVMYVVLPCTIVDAFQIDNDPKTFSNLLFAFVVALVFNILLIILSYAFKSIFKMNEIEQASVAYPNSGDILIPLVTSVLSPTMTVYCCAFMVVQLLFMFTHGVNLLANDSEKNLSNILKNPNVIAIVIGILLLAMNITIPEIVGNVIDSFASMVAPLSMLVIGCSITNCDLKRGLAKKRTYLIVLIRQVIFPIIFLGIIKITSLDTFIQDGASILLILYMAVASSPAATIVNIVQSHDMDSSYASIINVVGVICLIFTMPIMVFIFQMFI</sequence>
<dbReference type="Proteomes" id="UP000016658">
    <property type="component" value="Unassembled WGS sequence"/>
</dbReference>
<dbReference type="PANTHER" id="PTHR36838:SF3">
    <property type="entry name" value="TRANSPORTER AUXIN EFFLUX CARRIER EC FAMILY"/>
    <property type="match status" value="1"/>
</dbReference>
<keyword evidence="7 8" id="KW-0472">Membrane</keyword>
<organism evidence="9 10">
    <name type="scientific">Faecalitalea cylindroides ATCC 27803</name>
    <dbReference type="NCBI Taxonomy" id="649755"/>
    <lineage>
        <taxon>Bacteria</taxon>
        <taxon>Bacillati</taxon>
        <taxon>Bacillota</taxon>
        <taxon>Erysipelotrichia</taxon>
        <taxon>Erysipelotrichales</taxon>
        <taxon>Erysipelotrichaceae</taxon>
        <taxon>Faecalitalea</taxon>
    </lineage>
</organism>
<evidence type="ECO:0000256" key="1">
    <source>
        <dbReference type="ARBA" id="ARBA00004651"/>
    </source>
</evidence>
<evidence type="ECO:0000256" key="7">
    <source>
        <dbReference type="ARBA" id="ARBA00023136"/>
    </source>
</evidence>
<evidence type="ECO:0000313" key="9">
    <source>
        <dbReference type="EMBL" id="ERK45466.1"/>
    </source>
</evidence>
<keyword evidence="4" id="KW-1003">Cell membrane</keyword>
<name>U2PMX9_9FIRM</name>
<feature type="transmembrane region" description="Helical" evidence="8">
    <location>
        <begin position="238"/>
        <end position="261"/>
    </location>
</feature>
<keyword evidence="5 8" id="KW-0812">Transmembrane</keyword>
<accession>U2PMX9</accession>
<dbReference type="EMBL" id="AWVI01000041">
    <property type="protein sequence ID" value="ERK45466.1"/>
    <property type="molecule type" value="Genomic_DNA"/>
</dbReference>
<evidence type="ECO:0000256" key="5">
    <source>
        <dbReference type="ARBA" id="ARBA00022692"/>
    </source>
</evidence>
<feature type="transmembrane region" description="Helical" evidence="8">
    <location>
        <begin position="273"/>
        <end position="296"/>
    </location>
</feature>
<comment type="subcellular location">
    <subcellularLocation>
        <location evidence="1">Cell membrane</location>
        <topology evidence="1">Multi-pass membrane protein</topology>
    </subcellularLocation>
</comment>